<dbReference type="SUPFAM" id="SSF53300">
    <property type="entry name" value="vWA-like"/>
    <property type="match status" value="1"/>
</dbReference>
<organism evidence="3 4">
    <name type="scientific">Urochloa decumbens</name>
    <dbReference type="NCBI Taxonomy" id="240449"/>
    <lineage>
        <taxon>Eukaryota</taxon>
        <taxon>Viridiplantae</taxon>
        <taxon>Streptophyta</taxon>
        <taxon>Embryophyta</taxon>
        <taxon>Tracheophyta</taxon>
        <taxon>Spermatophyta</taxon>
        <taxon>Magnoliopsida</taxon>
        <taxon>Liliopsida</taxon>
        <taxon>Poales</taxon>
        <taxon>Poaceae</taxon>
        <taxon>PACMAD clade</taxon>
        <taxon>Panicoideae</taxon>
        <taxon>Panicodae</taxon>
        <taxon>Paniceae</taxon>
        <taxon>Melinidinae</taxon>
        <taxon>Urochloa</taxon>
    </lineage>
</organism>
<gene>
    <name evidence="3" type="ORF">URODEC1_LOCUS61136</name>
</gene>
<dbReference type="SMART" id="SM00327">
    <property type="entry name" value="VWA"/>
    <property type="match status" value="1"/>
</dbReference>
<keyword evidence="1" id="KW-1133">Transmembrane helix</keyword>
<evidence type="ECO:0000256" key="1">
    <source>
        <dbReference type="SAM" id="Phobius"/>
    </source>
</evidence>
<name>A0ABC9B642_9POAL</name>
<dbReference type="PANTHER" id="PTHR10579">
    <property type="entry name" value="CALCIUM-ACTIVATED CHLORIDE CHANNEL REGULATOR"/>
    <property type="match status" value="1"/>
</dbReference>
<dbReference type="Proteomes" id="UP001497457">
    <property type="component" value="Chromosome 24b"/>
</dbReference>
<dbReference type="Gene3D" id="3.40.50.410">
    <property type="entry name" value="von Willebrand factor, type A domain"/>
    <property type="match status" value="1"/>
</dbReference>
<evidence type="ECO:0000259" key="2">
    <source>
        <dbReference type="PROSITE" id="PS50234"/>
    </source>
</evidence>
<dbReference type="InterPro" id="IPR002035">
    <property type="entry name" value="VWF_A"/>
</dbReference>
<reference evidence="3 4" key="2">
    <citation type="submission" date="2024-10" db="EMBL/GenBank/DDBJ databases">
        <authorList>
            <person name="Ryan C."/>
        </authorList>
    </citation>
    <scope>NUCLEOTIDE SEQUENCE [LARGE SCALE GENOMIC DNA]</scope>
</reference>
<dbReference type="PANTHER" id="PTHR10579:SF57">
    <property type="entry name" value="OS11G0687100 PROTEIN"/>
    <property type="match status" value="1"/>
</dbReference>
<dbReference type="InterPro" id="IPR051266">
    <property type="entry name" value="CLCR"/>
</dbReference>
<dbReference type="AlphaFoldDB" id="A0ABC9B642"/>
<sequence length="707" mass="78733">MGQVLRMLKESLLATWWPRASGKWKKDEWVKVEAFKGRRILVPEDSKEYTPVLVQVTAASRAQGTAVDVVAVLDISRSMKGEKMEQMKVAMQVVINNLGSKNRLSLVLFNDKVHRPAMRLREMDKAGRDAAMKVVNDLSTIASHEYCNDSGTAALSTAVEVLIERKEGDSRLGCIILLSGGEDKVISTTKIPELKYPVHTFGLGADHDARPLSCIADKSAGTYSFINSCTKNAFKVFIDGLTSVAATSVNVRLKPHAGVTISSIVKGGYKQDVKEEESSCHEIHIADMCAGERKNFMVYLTLSDQEGATVEKLLTVDGDYQLKHSNNQQCFLRPKDLTTTIIDSSLGSVQESEVTTELLRLKLVKGVMAMAEQDAHPAADELRRGWKDMVESTECKGADSTAVSHLGKDVDEMVKKPGGRSYMLSWLSCHKWQRVTTMAHYPCGFGARAATSPRESRLPAFLRGPWCLFGAVFLLALLAMLLGLYFSNTPTILRVAHLDVMQHPSWPAMAKDLDVMIDRTKQGEITSFFVDNNASSSEMSHQIDQYLYKAILFAAVLSDRYRDSDVYRASLRDTAHCKKAVRHKVVKYLQAIVKMTEGDALPCMKDLFDKNEMAVEMNRYLYSAMVQTNVLVTIHTPPDVIIDDEKDQRIHDQCNKIAILEKNITQLQADKASCCQKADARAQKLEELGSSVHDVDDAWEQKLKELP</sequence>
<dbReference type="EMBL" id="OZ075134">
    <property type="protein sequence ID" value="CAL4992515.1"/>
    <property type="molecule type" value="Genomic_DNA"/>
</dbReference>
<dbReference type="InterPro" id="IPR036465">
    <property type="entry name" value="vWFA_dom_sf"/>
</dbReference>
<keyword evidence="1" id="KW-0812">Transmembrane</keyword>
<feature type="transmembrane region" description="Helical" evidence="1">
    <location>
        <begin position="466"/>
        <end position="486"/>
    </location>
</feature>
<accession>A0ABC9B642</accession>
<evidence type="ECO:0000313" key="4">
    <source>
        <dbReference type="Proteomes" id="UP001497457"/>
    </source>
</evidence>
<keyword evidence="4" id="KW-1185">Reference proteome</keyword>
<dbReference type="Pfam" id="PF13768">
    <property type="entry name" value="VWA_3"/>
    <property type="match status" value="1"/>
</dbReference>
<keyword evidence="1" id="KW-0472">Membrane</keyword>
<evidence type="ECO:0000313" key="3">
    <source>
        <dbReference type="EMBL" id="CAL4992515.1"/>
    </source>
</evidence>
<proteinExistence type="predicted"/>
<feature type="domain" description="VWFA" evidence="2">
    <location>
        <begin position="68"/>
        <end position="241"/>
    </location>
</feature>
<reference evidence="4" key="1">
    <citation type="submission" date="2024-06" db="EMBL/GenBank/DDBJ databases">
        <authorList>
            <person name="Ryan C."/>
        </authorList>
    </citation>
    <scope>NUCLEOTIDE SEQUENCE [LARGE SCALE GENOMIC DNA]</scope>
</reference>
<protein>
    <recommendedName>
        <fullName evidence="2">VWFA domain-containing protein</fullName>
    </recommendedName>
</protein>
<dbReference type="PROSITE" id="PS50234">
    <property type="entry name" value="VWFA"/>
    <property type="match status" value="1"/>
</dbReference>